<organism evidence="2">
    <name type="scientific">Homalodisca liturata</name>
    <dbReference type="NCBI Taxonomy" id="320908"/>
    <lineage>
        <taxon>Eukaryota</taxon>
        <taxon>Metazoa</taxon>
        <taxon>Ecdysozoa</taxon>
        <taxon>Arthropoda</taxon>
        <taxon>Hexapoda</taxon>
        <taxon>Insecta</taxon>
        <taxon>Pterygota</taxon>
        <taxon>Neoptera</taxon>
        <taxon>Paraneoptera</taxon>
        <taxon>Hemiptera</taxon>
        <taxon>Auchenorrhyncha</taxon>
        <taxon>Membracoidea</taxon>
        <taxon>Cicadellidae</taxon>
        <taxon>Cicadellinae</taxon>
        <taxon>Proconiini</taxon>
        <taxon>Homalodisca</taxon>
    </lineage>
</organism>
<evidence type="ECO:0000313" key="1">
    <source>
        <dbReference type="EMBL" id="JAS75027.1"/>
    </source>
</evidence>
<protein>
    <submittedName>
        <fullName evidence="2">Uncharacterized protein</fullName>
    </submittedName>
</protein>
<dbReference type="EMBL" id="GECU01010546">
    <property type="protein sequence ID" value="JAS97160.1"/>
    <property type="molecule type" value="Transcribed_RNA"/>
</dbReference>
<dbReference type="AlphaFoldDB" id="A0A1B6JD53"/>
<gene>
    <name evidence="2" type="ORF">g.30582</name>
    <name evidence="1" type="ORF">g.30583</name>
</gene>
<dbReference type="EMBL" id="GECU01032679">
    <property type="protein sequence ID" value="JAS75027.1"/>
    <property type="molecule type" value="Transcribed_RNA"/>
</dbReference>
<proteinExistence type="predicted"/>
<accession>A0A1B6JD53</accession>
<name>A0A1B6JD53_9HEMI</name>
<sequence>MQDIHISSPVTMQENKSSTSLLVMAQKLLPTGHFLLFVVVGQHFLYPLYTQFVLSEIFRDSIVDSSASKLRKLFSQAINCQLTDQITIFGPLAKRFHQPGYWSCPFENCVPKL</sequence>
<evidence type="ECO:0000313" key="2">
    <source>
        <dbReference type="EMBL" id="JAS97160.1"/>
    </source>
</evidence>
<reference evidence="2" key="1">
    <citation type="submission" date="2015-11" db="EMBL/GenBank/DDBJ databases">
        <title>De novo transcriptome assembly of four potential Pierce s Disease insect vectors from Arizona vineyards.</title>
        <authorList>
            <person name="Tassone E.E."/>
        </authorList>
    </citation>
    <scope>NUCLEOTIDE SEQUENCE</scope>
</reference>